<protein>
    <recommendedName>
        <fullName evidence="4">Tissue inhibitor of metalloproteinase</fullName>
    </recommendedName>
</protein>
<organism evidence="2 3">
    <name type="scientific">Jannaschia pagri</name>
    <dbReference type="NCBI Taxonomy" id="2829797"/>
    <lineage>
        <taxon>Bacteria</taxon>
        <taxon>Pseudomonadati</taxon>
        <taxon>Pseudomonadota</taxon>
        <taxon>Alphaproteobacteria</taxon>
        <taxon>Rhodobacterales</taxon>
        <taxon>Roseobacteraceae</taxon>
        <taxon>Jannaschia</taxon>
    </lineage>
</organism>
<evidence type="ECO:0000313" key="2">
    <source>
        <dbReference type="EMBL" id="GIT96415.1"/>
    </source>
</evidence>
<sequence>MGAAMIRVIAVLIACWIAGQAQALSCMRPTVQGTYLDADGRAETYVLALGRLTPVPGQTRPAEPANPNDRVPYSLMTRFDGALATSDGFTRTARFDVRVDVGCAGPWCGGVPTSKHLFFLKRDGATHSFESGPCPWFAFEPTVENRADALACLNGGMCRRP</sequence>
<feature type="signal peptide" evidence="1">
    <location>
        <begin position="1"/>
        <end position="23"/>
    </location>
</feature>
<dbReference type="EMBL" id="BPFH01000006">
    <property type="protein sequence ID" value="GIT96415.1"/>
    <property type="molecule type" value="Genomic_DNA"/>
</dbReference>
<dbReference type="Proteomes" id="UP000786693">
    <property type="component" value="Unassembled WGS sequence"/>
</dbReference>
<gene>
    <name evidence="2" type="ORF">JANAI62_30380</name>
</gene>
<proteinExistence type="predicted"/>
<comment type="caution">
    <text evidence="2">The sequence shown here is derived from an EMBL/GenBank/DDBJ whole genome shotgun (WGS) entry which is preliminary data.</text>
</comment>
<name>A0ABQ4NPV2_9RHOB</name>
<keyword evidence="1" id="KW-0732">Signal</keyword>
<evidence type="ECO:0008006" key="4">
    <source>
        <dbReference type="Google" id="ProtNLM"/>
    </source>
</evidence>
<evidence type="ECO:0000313" key="3">
    <source>
        <dbReference type="Proteomes" id="UP000786693"/>
    </source>
</evidence>
<keyword evidence="3" id="KW-1185">Reference proteome</keyword>
<feature type="chain" id="PRO_5047519134" description="Tissue inhibitor of metalloproteinase" evidence="1">
    <location>
        <begin position="24"/>
        <end position="161"/>
    </location>
</feature>
<accession>A0ABQ4NPV2</accession>
<evidence type="ECO:0000256" key="1">
    <source>
        <dbReference type="SAM" id="SignalP"/>
    </source>
</evidence>
<reference evidence="2 3" key="1">
    <citation type="submission" date="2021-05" db="EMBL/GenBank/DDBJ databases">
        <title>Bacteria Genome sequencing.</title>
        <authorList>
            <person name="Takabe Y."/>
            <person name="Nakajima Y."/>
            <person name="Suzuki S."/>
            <person name="Shiozaki T."/>
        </authorList>
    </citation>
    <scope>NUCLEOTIDE SEQUENCE [LARGE SCALE GENOMIC DNA]</scope>
    <source>
        <strain evidence="2 3">AI_62</strain>
    </source>
</reference>